<reference evidence="2" key="1">
    <citation type="journal article" date="2021" name="Nat. Commun.">
        <title>Genetic determinants of endophytism in the Arabidopsis root mycobiome.</title>
        <authorList>
            <person name="Mesny F."/>
            <person name="Miyauchi S."/>
            <person name="Thiergart T."/>
            <person name="Pickel B."/>
            <person name="Atanasova L."/>
            <person name="Karlsson M."/>
            <person name="Huettel B."/>
            <person name="Barry K.W."/>
            <person name="Haridas S."/>
            <person name="Chen C."/>
            <person name="Bauer D."/>
            <person name="Andreopoulos W."/>
            <person name="Pangilinan J."/>
            <person name="LaButti K."/>
            <person name="Riley R."/>
            <person name="Lipzen A."/>
            <person name="Clum A."/>
            <person name="Drula E."/>
            <person name="Henrissat B."/>
            <person name="Kohler A."/>
            <person name="Grigoriev I.V."/>
            <person name="Martin F.M."/>
            <person name="Hacquard S."/>
        </authorList>
    </citation>
    <scope>NUCLEOTIDE SEQUENCE</scope>
    <source>
        <strain evidence="2">MPI-CAGE-CH-0235</strain>
    </source>
</reference>
<organism evidence="2 3">
    <name type="scientific">Stachybotrys elegans</name>
    <dbReference type="NCBI Taxonomy" id="80388"/>
    <lineage>
        <taxon>Eukaryota</taxon>
        <taxon>Fungi</taxon>
        <taxon>Dikarya</taxon>
        <taxon>Ascomycota</taxon>
        <taxon>Pezizomycotina</taxon>
        <taxon>Sordariomycetes</taxon>
        <taxon>Hypocreomycetidae</taxon>
        <taxon>Hypocreales</taxon>
        <taxon>Stachybotryaceae</taxon>
        <taxon>Stachybotrys</taxon>
    </lineage>
</organism>
<evidence type="ECO:0008006" key="4">
    <source>
        <dbReference type="Google" id="ProtNLM"/>
    </source>
</evidence>
<dbReference type="EMBL" id="JAGPNK010000033">
    <property type="protein sequence ID" value="KAH7303470.1"/>
    <property type="molecule type" value="Genomic_DNA"/>
</dbReference>
<evidence type="ECO:0000313" key="3">
    <source>
        <dbReference type="Proteomes" id="UP000813444"/>
    </source>
</evidence>
<evidence type="ECO:0000256" key="1">
    <source>
        <dbReference type="SAM" id="Phobius"/>
    </source>
</evidence>
<evidence type="ECO:0000313" key="2">
    <source>
        <dbReference type="EMBL" id="KAH7303470.1"/>
    </source>
</evidence>
<name>A0A8K0WKK1_9HYPO</name>
<dbReference type="Proteomes" id="UP000813444">
    <property type="component" value="Unassembled WGS sequence"/>
</dbReference>
<dbReference type="Gene3D" id="2.120.10.70">
    <property type="entry name" value="Fucose-specific lectin"/>
    <property type="match status" value="1"/>
</dbReference>
<accession>A0A8K0WKK1</accession>
<feature type="transmembrane region" description="Helical" evidence="1">
    <location>
        <begin position="73"/>
        <end position="94"/>
    </location>
</feature>
<sequence>MPPEQHGEVHHDGLEVVPDKVEKIIVPREAPKIVIPRQEGLEVARDNPDEHMNPPSAEPHIKNTPSWWKRRQFIILFVLFVMALIVGAVLGGVLGSRAVSSATESAETSASSSIAPGSPLAATAIRRSDNYYIILGYRDAEANLKVSIRSSTYDTPNATWGRPLTLGPRLHNESNIAISAYVVDNMGDLLQFSIFYANESSYVQSQTWSSFNGTFIGGAINRRGLRASSPPRIAAFGPFLDFTDELGDFGGLELDGANRQIVPVNISSNADLFGFTQLAGRSTRLAMIPLQTNVTTDDEDAAGKWFMTMLFQKDGGAMAAMSSYHFRAGSILDADEMASWPEYFAEIAFPLGSAFAAFSTARAANSTLVNIFILYRHEDGDIRQAQV</sequence>
<gene>
    <name evidence="2" type="ORF">B0I35DRAFT_485162</name>
</gene>
<proteinExistence type="predicted"/>
<dbReference type="AlphaFoldDB" id="A0A8K0WKK1"/>
<protein>
    <recommendedName>
        <fullName evidence="4">Fucose-specific lectin</fullName>
    </recommendedName>
</protein>
<keyword evidence="1" id="KW-0812">Transmembrane</keyword>
<comment type="caution">
    <text evidence="2">The sequence shown here is derived from an EMBL/GenBank/DDBJ whole genome shotgun (WGS) entry which is preliminary data.</text>
</comment>
<keyword evidence="1" id="KW-1133">Transmembrane helix</keyword>
<keyword evidence="1" id="KW-0472">Membrane</keyword>
<keyword evidence="3" id="KW-1185">Reference proteome</keyword>